<proteinExistence type="predicted"/>
<feature type="chain" id="PRO_5026811426" evidence="1">
    <location>
        <begin position="42"/>
        <end position="69"/>
    </location>
</feature>
<keyword evidence="1" id="KW-0732">Signal</keyword>
<feature type="signal peptide" evidence="1">
    <location>
        <begin position="1"/>
        <end position="41"/>
    </location>
</feature>
<reference evidence="2" key="1">
    <citation type="submission" date="2020-02" db="EMBL/GenBank/DDBJ databases">
        <authorList>
            <person name="Meier V. D."/>
        </authorList>
    </citation>
    <scope>NUCLEOTIDE SEQUENCE</scope>
    <source>
        <strain evidence="2">AVDCRST_MAG88</strain>
    </source>
</reference>
<organism evidence="2">
    <name type="scientific">uncultured Thermomicrobiales bacterium</name>
    <dbReference type="NCBI Taxonomy" id="1645740"/>
    <lineage>
        <taxon>Bacteria</taxon>
        <taxon>Pseudomonadati</taxon>
        <taxon>Thermomicrobiota</taxon>
        <taxon>Thermomicrobia</taxon>
        <taxon>Thermomicrobiales</taxon>
        <taxon>environmental samples</taxon>
    </lineage>
</organism>
<feature type="non-terminal residue" evidence="2">
    <location>
        <position position="69"/>
    </location>
</feature>
<evidence type="ECO:0000256" key="1">
    <source>
        <dbReference type="SAM" id="SignalP"/>
    </source>
</evidence>
<accession>A0A6J4V5C3</accession>
<gene>
    <name evidence="2" type="ORF">AVDCRST_MAG88-2159</name>
</gene>
<dbReference type="AlphaFoldDB" id="A0A6J4V5C3"/>
<name>A0A6J4V5C3_9BACT</name>
<protein>
    <submittedName>
        <fullName evidence="2">Uncharacterized protein</fullName>
    </submittedName>
</protein>
<evidence type="ECO:0000313" key="2">
    <source>
        <dbReference type="EMBL" id="CAA9568977.1"/>
    </source>
</evidence>
<dbReference type="EMBL" id="CADCWM010000561">
    <property type="protein sequence ID" value="CAA9568977.1"/>
    <property type="molecule type" value="Genomic_DNA"/>
</dbReference>
<sequence>MSGRGVLRPGDHRDTSRRLFPTLAFLALTLALLCAPPPAGAQGGGVIEGQIVPHGGAGGVGGTPVLLAS</sequence>